<evidence type="ECO:0000256" key="2">
    <source>
        <dbReference type="ARBA" id="ARBA00007878"/>
    </source>
</evidence>
<dbReference type="InterPro" id="IPR005835">
    <property type="entry name" value="NTP_transferase_dom"/>
</dbReference>
<dbReference type="KEGG" id="swp:swp_1605"/>
<dbReference type="GO" id="GO:0002183">
    <property type="term" value="P:cytoplasmic translational initiation"/>
    <property type="evidence" value="ECO:0007669"/>
    <property type="project" value="TreeGrafter"/>
</dbReference>
<gene>
    <name evidence="15" type="ordered locus">swp_1605</name>
</gene>
<dbReference type="GO" id="GO:0032045">
    <property type="term" value="C:guanyl-nucleotide exchange factor complex"/>
    <property type="evidence" value="ECO:0007669"/>
    <property type="project" value="TreeGrafter"/>
</dbReference>
<dbReference type="GO" id="GO:0005085">
    <property type="term" value="F:guanyl-nucleotide exchange factor activity"/>
    <property type="evidence" value="ECO:0007669"/>
    <property type="project" value="TreeGrafter"/>
</dbReference>
<comment type="subunit">
    <text evidence="11">Component of the translation initiation factor 2B (eIF2B) complex which is a heterodecamer of two sets of five different subunits: alpha, beta, gamma, delta and epsilon. Subunits alpha, beta and delta comprise a regulatory subcomplex and subunits epsilon and gamma comprise a catalytic subcomplex. Within the complex, the hexameric regulatory complex resides at the center, with the two heterodimeric catalytic subcomplexes bound on opposite sides.</text>
</comment>
<evidence type="ECO:0000259" key="13">
    <source>
        <dbReference type="Pfam" id="PF00483"/>
    </source>
</evidence>
<dbReference type="Pfam" id="PF00483">
    <property type="entry name" value="NTP_transferase"/>
    <property type="match status" value="1"/>
</dbReference>
<evidence type="ECO:0000256" key="9">
    <source>
        <dbReference type="ARBA" id="ARBA00044229"/>
    </source>
</evidence>
<evidence type="ECO:0000256" key="11">
    <source>
        <dbReference type="ARBA" id="ARBA00046432"/>
    </source>
</evidence>
<dbReference type="PANTHER" id="PTHR45989:SF1">
    <property type="entry name" value="TRANSLATION INITIATION FACTOR EIF-2B SUBUNIT GAMMA"/>
    <property type="match status" value="1"/>
</dbReference>
<dbReference type="EMBL" id="CP000472">
    <property type="protein sequence ID" value="ACJ28385.1"/>
    <property type="molecule type" value="Genomic_DNA"/>
</dbReference>
<keyword evidence="6" id="KW-0648">Protein biosynthesis</keyword>
<evidence type="ECO:0000256" key="7">
    <source>
        <dbReference type="ARBA" id="ARBA00023315"/>
    </source>
</evidence>
<evidence type="ECO:0000313" key="15">
    <source>
        <dbReference type="EMBL" id="ACJ28385.1"/>
    </source>
</evidence>
<keyword evidence="12" id="KW-0812">Transmembrane</keyword>
<reference evidence="15 16" key="1">
    <citation type="journal article" date="2008" name="PLoS ONE">
        <title>Environmental adaptation: genomic analysis of the piezotolerant and psychrotolerant deep-sea iron reducing bacterium Shewanella piezotolerans WP3.</title>
        <authorList>
            <person name="Wang F."/>
            <person name="Wang J."/>
            <person name="Jian H."/>
            <person name="Zhang B."/>
            <person name="Li S."/>
            <person name="Wang F."/>
            <person name="Zeng X."/>
            <person name="Gao L."/>
            <person name="Bartlett D.H."/>
            <person name="Yu J."/>
            <person name="Hu S."/>
            <person name="Xiao X."/>
        </authorList>
    </citation>
    <scope>NUCLEOTIDE SEQUENCE [LARGE SCALE GENOMIC DNA]</scope>
    <source>
        <strain evidence="16">WP3 / JCM 13877</strain>
    </source>
</reference>
<evidence type="ECO:0000256" key="4">
    <source>
        <dbReference type="ARBA" id="ARBA00022540"/>
    </source>
</evidence>
<dbReference type="GO" id="GO:0003743">
    <property type="term" value="F:translation initiation factor activity"/>
    <property type="evidence" value="ECO:0007669"/>
    <property type="project" value="UniProtKB-KW"/>
</dbReference>
<evidence type="ECO:0000256" key="6">
    <source>
        <dbReference type="ARBA" id="ARBA00022917"/>
    </source>
</evidence>
<dbReference type="Gene3D" id="2.160.10.10">
    <property type="entry name" value="Hexapeptide repeat proteins"/>
    <property type="match status" value="1"/>
</dbReference>
<dbReference type="RefSeq" id="WP_020911763.1">
    <property type="nucleotide sequence ID" value="NC_011566.1"/>
</dbReference>
<evidence type="ECO:0000256" key="5">
    <source>
        <dbReference type="ARBA" id="ARBA00022737"/>
    </source>
</evidence>
<dbReference type="HOGENOM" id="CLU_574768_0_0_6"/>
<comment type="subcellular location">
    <subcellularLocation>
        <location evidence="1">Cytoplasm</location>
        <location evidence="1">Cytosol</location>
    </subcellularLocation>
</comment>
<keyword evidence="3" id="KW-0963">Cytoplasm</keyword>
<sequence>MQAIIFANRSGNELAPLDSHYCPALLPVGNKPVIEFTLEDLADAQISKIRIVISTQSAQIEKLIGNGEKWGLEVEYFLSREQENVSSVLPRLSLNPDETTLLARADILRSPCIKSFTQFSKQMNNNHVIAKQANQNAGLMLLPGARHFTEDLDWPLSDCQLRSNEQQSIIQVLHGDCYMLNNLQDYMNANQALASAKLTGINPRGRYFSSAAKENGFYVGAKTKSASLTVHNAWGVIGNNTWIDESVDMQQSIVVGKNCLVEKACSLKNCLILDNSYVGQGLNVTNTIISKSLLIKPESQGHLILEDPSIISENCNFNSTQQQKQQTTFIDKLQAFVLFCLGLIFAPLLLLLSFLAHPKRPIMRETLFFQGVKRNSYRWNIKLLFIARLPQLYWVMTGKIALFGASPFEQKITTKDLLEHVEKPSLLGLYGPLQLVIDEQAPLEERLLIEAEYLCTDQRSKYWRLVANSLLGRRKQPCALTNKIPNDTAPSDNTP</sequence>
<evidence type="ECO:0000256" key="8">
    <source>
        <dbReference type="ARBA" id="ARBA00044196"/>
    </source>
</evidence>
<dbReference type="InterPro" id="IPR056729">
    <property type="entry name" value="GMPPB_C"/>
</dbReference>
<protein>
    <recommendedName>
        <fullName evidence="8">Translation initiation factor eIF2B subunit gamma</fullName>
    </recommendedName>
    <alternativeName>
        <fullName evidence="9">eIF2B GDP-GTP exchange factor subunit gamma</fullName>
    </alternativeName>
</protein>
<dbReference type="STRING" id="225849.swp_1605"/>
<keyword evidence="5" id="KW-0677">Repeat</keyword>
<dbReference type="OrthoDB" id="5557705at2"/>
<organism evidence="15 16">
    <name type="scientific">Shewanella piezotolerans (strain WP3 / JCM 13877)</name>
    <dbReference type="NCBI Taxonomy" id="225849"/>
    <lineage>
        <taxon>Bacteria</taxon>
        <taxon>Pseudomonadati</taxon>
        <taxon>Pseudomonadota</taxon>
        <taxon>Gammaproteobacteria</taxon>
        <taxon>Alteromonadales</taxon>
        <taxon>Shewanellaceae</taxon>
        <taxon>Shewanella</taxon>
    </lineage>
</organism>
<evidence type="ECO:0000256" key="10">
    <source>
        <dbReference type="ARBA" id="ARBA00045373"/>
    </source>
</evidence>
<keyword evidence="12" id="KW-0472">Membrane</keyword>
<dbReference type="eggNOG" id="COG1208">
    <property type="taxonomic scope" value="Bacteria"/>
</dbReference>
<keyword evidence="12" id="KW-1133">Transmembrane helix</keyword>
<dbReference type="Gene3D" id="3.90.550.10">
    <property type="entry name" value="Spore Coat Polysaccharide Biosynthesis Protein SpsA, Chain A"/>
    <property type="match status" value="1"/>
</dbReference>
<feature type="domain" description="Mannose-1-phosphate guanyltransferase C-terminal" evidence="14">
    <location>
        <begin position="237"/>
        <end position="318"/>
    </location>
</feature>
<evidence type="ECO:0000256" key="12">
    <source>
        <dbReference type="SAM" id="Phobius"/>
    </source>
</evidence>
<dbReference type="GO" id="GO:0016740">
    <property type="term" value="F:transferase activity"/>
    <property type="evidence" value="ECO:0007669"/>
    <property type="project" value="UniProtKB-KW"/>
</dbReference>
<dbReference type="AlphaFoldDB" id="B8CL59"/>
<keyword evidence="4" id="KW-0396">Initiation factor</keyword>
<dbReference type="InterPro" id="IPR029044">
    <property type="entry name" value="Nucleotide-diphossugar_trans"/>
</dbReference>
<dbReference type="GO" id="GO:0005829">
    <property type="term" value="C:cytosol"/>
    <property type="evidence" value="ECO:0007669"/>
    <property type="project" value="UniProtKB-SubCell"/>
</dbReference>
<keyword evidence="15" id="KW-0808">Transferase</keyword>
<evidence type="ECO:0000256" key="1">
    <source>
        <dbReference type="ARBA" id="ARBA00004514"/>
    </source>
</evidence>
<dbReference type="Proteomes" id="UP000000753">
    <property type="component" value="Chromosome"/>
</dbReference>
<evidence type="ECO:0000313" key="16">
    <source>
        <dbReference type="Proteomes" id="UP000000753"/>
    </source>
</evidence>
<evidence type="ECO:0000259" key="14">
    <source>
        <dbReference type="Pfam" id="PF25087"/>
    </source>
</evidence>
<name>B8CL59_SHEPW</name>
<dbReference type="InterPro" id="IPR051960">
    <property type="entry name" value="eIF2B_gamma"/>
</dbReference>
<accession>B8CL59</accession>
<keyword evidence="16" id="KW-1185">Reference proteome</keyword>
<dbReference type="Pfam" id="PF25087">
    <property type="entry name" value="GMPPB_C"/>
    <property type="match status" value="1"/>
</dbReference>
<dbReference type="SUPFAM" id="SSF53448">
    <property type="entry name" value="Nucleotide-diphospho-sugar transferases"/>
    <property type="match status" value="1"/>
</dbReference>
<keyword evidence="7" id="KW-0012">Acyltransferase</keyword>
<comment type="similarity">
    <text evidence="2">Belongs to the eIF-2B gamma/epsilon subunits family.</text>
</comment>
<feature type="transmembrane region" description="Helical" evidence="12">
    <location>
        <begin position="333"/>
        <end position="355"/>
    </location>
</feature>
<dbReference type="PANTHER" id="PTHR45989">
    <property type="entry name" value="TRANSLATION INITIATION FACTOR EIF-2B SUBUNIT GAMMA"/>
    <property type="match status" value="1"/>
</dbReference>
<evidence type="ECO:0000256" key="3">
    <source>
        <dbReference type="ARBA" id="ARBA00022490"/>
    </source>
</evidence>
<feature type="domain" description="Nucleotidyl transferase" evidence="13">
    <location>
        <begin position="3"/>
        <end position="86"/>
    </location>
</feature>
<proteinExistence type="inferred from homology"/>
<comment type="function">
    <text evidence="10">Acts as a component of the translation initiation factor 2B (eIF2B) complex, which catalyzes the exchange of GDP for GTP on the eukaryotic initiation factor 2 (eIF2) complex gamma subunit. Its guanine nucleotide exchange factor activity is repressed when bound to eIF2 complex phosphorylated on the alpha subunit, thereby limiting the amount of methionyl-initiator methionine tRNA available to the ribosome and consequently global translation is repressed.</text>
</comment>